<evidence type="ECO:0000256" key="3">
    <source>
        <dbReference type="ARBA" id="ARBA00022692"/>
    </source>
</evidence>
<comment type="subcellular location">
    <subcellularLocation>
        <location evidence="1">Cell membrane</location>
        <topology evidence="1">Multi-pass membrane protein</topology>
    </subcellularLocation>
</comment>
<keyword evidence="4 6" id="KW-1133">Transmembrane helix</keyword>
<reference evidence="7" key="1">
    <citation type="journal article" date="2018" name="Antonie Van Leeuwenhoek">
        <title>Proteinivorax hydrogeniformans sp. nov., an anaerobic, haloalkaliphilic bacterium fermenting proteinaceous compounds with high hydrogen production.</title>
        <authorList>
            <person name="Boltyanskaya Y."/>
            <person name="Detkova E."/>
            <person name="Pimenov N."/>
            <person name="Kevbrin V."/>
        </authorList>
    </citation>
    <scope>NUCLEOTIDE SEQUENCE</scope>
    <source>
        <strain evidence="7">Z-710</strain>
    </source>
</reference>
<feature type="transmembrane region" description="Helical" evidence="6">
    <location>
        <begin position="36"/>
        <end position="58"/>
    </location>
</feature>
<keyword evidence="3 6" id="KW-0812">Transmembrane</keyword>
<name>A0AAU8HTM4_9FIRM</name>
<dbReference type="RefSeq" id="WP_353893157.1">
    <property type="nucleotide sequence ID" value="NZ_CP159485.1"/>
</dbReference>
<accession>A0AAU8HTM4</accession>
<evidence type="ECO:0000256" key="2">
    <source>
        <dbReference type="ARBA" id="ARBA00022475"/>
    </source>
</evidence>
<evidence type="ECO:0000313" key="7">
    <source>
        <dbReference type="EMBL" id="XCI28605.1"/>
    </source>
</evidence>
<dbReference type="Pfam" id="PF03899">
    <property type="entry name" value="ATP-synt_I"/>
    <property type="match status" value="1"/>
</dbReference>
<evidence type="ECO:0000256" key="6">
    <source>
        <dbReference type="SAM" id="Phobius"/>
    </source>
</evidence>
<dbReference type="InterPro" id="IPR005598">
    <property type="entry name" value="ATP_synth_I"/>
</dbReference>
<reference evidence="7" key="2">
    <citation type="submission" date="2024-06" db="EMBL/GenBank/DDBJ databases">
        <authorList>
            <person name="Petrova K.O."/>
            <person name="Toshchakov S.V."/>
            <person name="Boltjanskaja Y.V."/>
            <person name="Kevbrin V.V."/>
        </authorList>
    </citation>
    <scope>NUCLEOTIDE SEQUENCE</scope>
    <source>
        <strain evidence="7">Z-710</strain>
    </source>
</reference>
<feature type="transmembrane region" description="Helical" evidence="6">
    <location>
        <begin position="12"/>
        <end position="30"/>
    </location>
</feature>
<gene>
    <name evidence="7" type="ORF">PRVXH_002570</name>
</gene>
<dbReference type="EMBL" id="CP159485">
    <property type="protein sequence ID" value="XCI28605.1"/>
    <property type="molecule type" value="Genomic_DNA"/>
</dbReference>
<organism evidence="7">
    <name type="scientific">Proteinivorax hydrogeniformans</name>
    <dbReference type="NCBI Taxonomy" id="1826727"/>
    <lineage>
        <taxon>Bacteria</taxon>
        <taxon>Bacillati</taxon>
        <taxon>Bacillota</taxon>
        <taxon>Clostridia</taxon>
        <taxon>Eubacteriales</taxon>
        <taxon>Proteinivoracaceae</taxon>
        <taxon>Proteinivorax</taxon>
    </lineage>
</organism>
<keyword evidence="5 6" id="KW-0472">Membrane</keyword>
<sequence length="135" mass="15159">MLPLLAKKTFQKNAFITFMVMSVVAVLMALQGEFHVVYGIFLGGIMAIVNFGILSISVTILLEREGPQKFWWVIHSLIRSLLTIGILFLSFTNDGISFFATAIGLLSVKYVILLTGIYQSFKQKVIKWIDGNRKV</sequence>
<protein>
    <submittedName>
        <fullName evidence="7">ATP synthase subunit I</fullName>
    </submittedName>
</protein>
<proteinExistence type="predicted"/>
<keyword evidence="2" id="KW-1003">Cell membrane</keyword>
<evidence type="ECO:0000256" key="5">
    <source>
        <dbReference type="ARBA" id="ARBA00023136"/>
    </source>
</evidence>
<dbReference type="GO" id="GO:0005886">
    <property type="term" value="C:plasma membrane"/>
    <property type="evidence" value="ECO:0007669"/>
    <property type="project" value="UniProtKB-SubCell"/>
</dbReference>
<evidence type="ECO:0000256" key="4">
    <source>
        <dbReference type="ARBA" id="ARBA00022989"/>
    </source>
</evidence>
<feature type="transmembrane region" description="Helical" evidence="6">
    <location>
        <begin position="96"/>
        <end position="118"/>
    </location>
</feature>
<feature type="transmembrane region" description="Helical" evidence="6">
    <location>
        <begin position="70"/>
        <end position="90"/>
    </location>
</feature>
<dbReference type="AlphaFoldDB" id="A0AAU8HTM4"/>
<evidence type="ECO:0000256" key="1">
    <source>
        <dbReference type="ARBA" id="ARBA00004651"/>
    </source>
</evidence>